<evidence type="ECO:0000313" key="1">
    <source>
        <dbReference type="EMBL" id="KAH7921414.1"/>
    </source>
</evidence>
<protein>
    <submittedName>
        <fullName evidence="1">Uncharacterized protein</fullName>
    </submittedName>
</protein>
<name>A0ACB8B7H3_9AGAM</name>
<reference evidence="1" key="1">
    <citation type="journal article" date="2021" name="New Phytol.">
        <title>Evolutionary innovations through gain and loss of genes in the ectomycorrhizal Boletales.</title>
        <authorList>
            <person name="Wu G."/>
            <person name="Miyauchi S."/>
            <person name="Morin E."/>
            <person name="Kuo A."/>
            <person name="Drula E."/>
            <person name="Varga T."/>
            <person name="Kohler A."/>
            <person name="Feng B."/>
            <person name="Cao Y."/>
            <person name="Lipzen A."/>
            <person name="Daum C."/>
            <person name="Hundley H."/>
            <person name="Pangilinan J."/>
            <person name="Johnson J."/>
            <person name="Barry K."/>
            <person name="LaButti K."/>
            <person name="Ng V."/>
            <person name="Ahrendt S."/>
            <person name="Min B."/>
            <person name="Choi I.G."/>
            <person name="Park H."/>
            <person name="Plett J.M."/>
            <person name="Magnuson J."/>
            <person name="Spatafora J.W."/>
            <person name="Nagy L.G."/>
            <person name="Henrissat B."/>
            <person name="Grigoriev I.V."/>
            <person name="Yang Z.L."/>
            <person name="Xu J."/>
            <person name="Martin F.M."/>
        </authorList>
    </citation>
    <scope>NUCLEOTIDE SEQUENCE</scope>
    <source>
        <strain evidence="1">KUC20120723A-06</strain>
    </source>
</reference>
<organism evidence="1 2">
    <name type="scientific">Leucogyrophana mollusca</name>
    <dbReference type="NCBI Taxonomy" id="85980"/>
    <lineage>
        <taxon>Eukaryota</taxon>
        <taxon>Fungi</taxon>
        <taxon>Dikarya</taxon>
        <taxon>Basidiomycota</taxon>
        <taxon>Agaricomycotina</taxon>
        <taxon>Agaricomycetes</taxon>
        <taxon>Agaricomycetidae</taxon>
        <taxon>Boletales</taxon>
        <taxon>Boletales incertae sedis</taxon>
        <taxon>Leucogyrophana</taxon>
    </lineage>
</organism>
<accession>A0ACB8B7H3</accession>
<gene>
    <name evidence="1" type="ORF">BV22DRAFT_1198204</name>
</gene>
<dbReference type="EMBL" id="MU266527">
    <property type="protein sequence ID" value="KAH7921414.1"/>
    <property type="molecule type" value="Genomic_DNA"/>
</dbReference>
<keyword evidence="2" id="KW-1185">Reference proteome</keyword>
<dbReference type="Proteomes" id="UP000790709">
    <property type="component" value="Unassembled WGS sequence"/>
</dbReference>
<evidence type="ECO:0000313" key="2">
    <source>
        <dbReference type="Proteomes" id="UP000790709"/>
    </source>
</evidence>
<proteinExistence type="predicted"/>
<sequence>MRAKYQVRHAPPAVQVQSQTPYFSLLLHIAFIMVWVTGGYILDFSQAKAWAQRKYPEIQFFEDVFIPNEIHNYFKDNNMQPACIAVTWKGEDKTYFVTHGKVDGAATRRRYQEFSENARAQAIRKMLFDGLEDEFEFLKDIQFVTIPDPFNNGKPY</sequence>
<comment type="caution">
    <text evidence="1">The sequence shown here is derived from an EMBL/GenBank/DDBJ whole genome shotgun (WGS) entry which is preliminary data.</text>
</comment>